<gene>
    <name evidence="1" type="ORF">VP01_6026g1</name>
</gene>
<sequence length="345" mass="38427">SEQHSTRAPSRLFPELFHSLYSQLSLLISMDSEKYHVPELTADNFVDWVIKMKSTLKAKELYQLVIGKEPSKVRGEDGKIIDFDQSLRLDKAHALIITRVHSSISGRVRKNGGDECPKKLWTNILEFGSSKKQSNVFKAWYRLLHLPLQSNDVAGFISKFWDGVAVLQSLDVKVDEQVLGHIVLMKIPHDLSHVRNAIIASGTTTETKVTFEMVLEMLDSQVKADAPGTILSKPVAVSSNNDNDSVSALLTQKCPQGRHLPSATHKSENCFSLHPEKLTEYRKFLKSKQEAEANLAMFDPPSTYNCEANNNNPTTIDDLAKSLNDLPAHFSASASDGHESEVSML</sequence>
<name>A0A0L6UI63_9BASI</name>
<protein>
    <submittedName>
        <fullName evidence="1">Uncharacterized protein</fullName>
    </submittedName>
</protein>
<dbReference type="Proteomes" id="UP000037035">
    <property type="component" value="Unassembled WGS sequence"/>
</dbReference>
<dbReference type="OrthoDB" id="2504565at2759"/>
<evidence type="ECO:0000313" key="1">
    <source>
        <dbReference type="EMBL" id="KNZ47942.1"/>
    </source>
</evidence>
<proteinExistence type="predicted"/>
<dbReference type="EMBL" id="LAVV01011304">
    <property type="protein sequence ID" value="KNZ47942.1"/>
    <property type="molecule type" value="Genomic_DNA"/>
</dbReference>
<keyword evidence="2" id="KW-1185">Reference proteome</keyword>
<reference evidence="1 2" key="1">
    <citation type="submission" date="2015-08" db="EMBL/GenBank/DDBJ databases">
        <title>Next Generation Sequencing and Analysis of the Genome of Puccinia sorghi L Schw, the Causal Agent of Maize Common Rust.</title>
        <authorList>
            <person name="Rochi L."/>
            <person name="Burguener G."/>
            <person name="Darino M."/>
            <person name="Turjanski A."/>
            <person name="Kreff E."/>
            <person name="Dieguez M.J."/>
            <person name="Sacco F."/>
        </authorList>
    </citation>
    <scope>NUCLEOTIDE SEQUENCE [LARGE SCALE GENOMIC DNA]</scope>
    <source>
        <strain evidence="1 2">RO10H11247</strain>
    </source>
</reference>
<feature type="non-terminal residue" evidence="1">
    <location>
        <position position="1"/>
    </location>
</feature>
<accession>A0A0L6UI63</accession>
<evidence type="ECO:0000313" key="2">
    <source>
        <dbReference type="Proteomes" id="UP000037035"/>
    </source>
</evidence>
<comment type="caution">
    <text evidence="1">The sequence shown here is derived from an EMBL/GenBank/DDBJ whole genome shotgun (WGS) entry which is preliminary data.</text>
</comment>
<organism evidence="1 2">
    <name type="scientific">Puccinia sorghi</name>
    <dbReference type="NCBI Taxonomy" id="27349"/>
    <lineage>
        <taxon>Eukaryota</taxon>
        <taxon>Fungi</taxon>
        <taxon>Dikarya</taxon>
        <taxon>Basidiomycota</taxon>
        <taxon>Pucciniomycotina</taxon>
        <taxon>Pucciniomycetes</taxon>
        <taxon>Pucciniales</taxon>
        <taxon>Pucciniaceae</taxon>
        <taxon>Puccinia</taxon>
    </lineage>
</organism>
<dbReference type="VEuPathDB" id="FungiDB:VP01_6026g1"/>
<dbReference type="AlphaFoldDB" id="A0A0L6UI63"/>